<feature type="region of interest" description="Disordered" evidence="7">
    <location>
        <begin position="1"/>
        <end position="26"/>
    </location>
</feature>
<evidence type="ECO:0000256" key="2">
    <source>
        <dbReference type="ARBA" id="ARBA00022490"/>
    </source>
</evidence>
<comment type="similarity">
    <text evidence="1 6">Belongs to the peptidase S14 family.</text>
</comment>
<dbReference type="PANTHER" id="PTHR10381:SF70">
    <property type="entry name" value="ATP-DEPENDENT CLP PROTEASE PROTEOLYTIC SUBUNIT"/>
    <property type="match status" value="1"/>
</dbReference>
<dbReference type="Pfam" id="PF00574">
    <property type="entry name" value="CLP_protease"/>
    <property type="match status" value="1"/>
</dbReference>
<dbReference type="InterPro" id="IPR023562">
    <property type="entry name" value="ClpP/TepA"/>
</dbReference>
<proteinExistence type="inferred from homology"/>
<evidence type="ECO:0000313" key="8">
    <source>
        <dbReference type="EMBL" id="GAA2096025.1"/>
    </source>
</evidence>
<dbReference type="Gene3D" id="3.90.226.10">
    <property type="entry name" value="2-enoyl-CoA Hydratase, Chain A, domain 1"/>
    <property type="match status" value="1"/>
</dbReference>
<keyword evidence="3 8" id="KW-0645">Protease</keyword>
<evidence type="ECO:0000256" key="7">
    <source>
        <dbReference type="SAM" id="MobiDB-lite"/>
    </source>
</evidence>
<dbReference type="InterPro" id="IPR029045">
    <property type="entry name" value="ClpP/crotonase-like_dom_sf"/>
</dbReference>
<keyword evidence="4" id="KW-0378">Hydrolase</keyword>
<accession>A0ABN2WNJ0</accession>
<dbReference type="GO" id="GO:0008233">
    <property type="term" value="F:peptidase activity"/>
    <property type="evidence" value="ECO:0007669"/>
    <property type="project" value="UniProtKB-KW"/>
</dbReference>
<dbReference type="EMBL" id="BAAAPZ010000005">
    <property type="protein sequence ID" value="GAA2096025.1"/>
    <property type="molecule type" value="Genomic_DNA"/>
</dbReference>
<name>A0ABN2WNJ0_9MICO</name>
<keyword evidence="9" id="KW-1185">Reference proteome</keyword>
<dbReference type="InterPro" id="IPR001907">
    <property type="entry name" value="ClpP"/>
</dbReference>
<dbReference type="Proteomes" id="UP001500984">
    <property type="component" value="Unassembled WGS sequence"/>
</dbReference>
<reference evidence="8 9" key="1">
    <citation type="journal article" date="2019" name="Int. J. Syst. Evol. Microbiol.">
        <title>The Global Catalogue of Microorganisms (GCM) 10K type strain sequencing project: providing services to taxonomists for standard genome sequencing and annotation.</title>
        <authorList>
            <consortium name="The Broad Institute Genomics Platform"/>
            <consortium name="The Broad Institute Genome Sequencing Center for Infectious Disease"/>
            <person name="Wu L."/>
            <person name="Ma J."/>
        </authorList>
    </citation>
    <scope>NUCLEOTIDE SEQUENCE [LARGE SCALE GENOMIC DNA]</scope>
    <source>
        <strain evidence="8 9">JCM 15900</strain>
    </source>
</reference>
<protein>
    <recommendedName>
        <fullName evidence="6">ATP-dependent Clp protease proteolytic subunit</fullName>
    </recommendedName>
</protein>
<organism evidence="8 9">
    <name type="scientific">Brevibacterium salitolerans</name>
    <dbReference type="NCBI Taxonomy" id="1403566"/>
    <lineage>
        <taxon>Bacteria</taxon>
        <taxon>Bacillati</taxon>
        <taxon>Actinomycetota</taxon>
        <taxon>Actinomycetes</taxon>
        <taxon>Micrococcales</taxon>
        <taxon>Brevibacteriaceae</taxon>
        <taxon>Brevibacterium</taxon>
    </lineage>
</organism>
<evidence type="ECO:0000256" key="6">
    <source>
        <dbReference type="RuleBase" id="RU003567"/>
    </source>
</evidence>
<sequence length="221" mass="23276">MTHALTEPPGTLSASDTAPEAARPGSLLPHLLRQRRAVLFNGELDDDSGMEIIAALHLLADEDPHQDIHVWINSPGGSVPMMLAIADTIEVIPCDVATIAFGWAASAGQFVLSAGTPGKRLVLPHAKVLLHQGSSGIGGTAADVELQADDLRQVRDTVLGRIAALTGRTYAQVFEDSLRDRWFSAQQAIDYGLADAVVTAPGQLLAPRPQAAGISMEGQHA</sequence>
<evidence type="ECO:0000256" key="3">
    <source>
        <dbReference type="ARBA" id="ARBA00022670"/>
    </source>
</evidence>
<dbReference type="CDD" id="cd07017">
    <property type="entry name" value="S14_ClpP_2"/>
    <property type="match status" value="1"/>
</dbReference>
<keyword evidence="5" id="KW-0720">Serine protease</keyword>
<dbReference type="PANTHER" id="PTHR10381">
    <property type="entry name" value="ATP-DEPENDENT CLP PROTEASE PROTEOLYTIC SUBUNIT"/>
    <property type="match status" value="1"/>
</dbReference>
<evidence type="ECO:0000313" key="9">
    <source>
        <dbReference type="Proteomes" id="UP001500984"/>
    </source>
</evidence>
<keyword evidence="2" id="KW-0963">Cytoplasm</keyword>
<gene>
    <name evidence="8" type="ORF">GCM10009823_15960</name>
</gene>
<dbReference type="PRINTS" id="PR00127">
    <property type="entry name" value="CLPPROTEASEP"/>
</dbReference>
<dbReference type="SUPFAM" id="SSF52096">
    <property type="entry name" value="ClpP/crotonase"/>
    <property type="match status" value="1"/>
</dbReference>
<dbReference type="RefSeq" id="WP_344336815.1">
    <property type="nucleotide sequence ID" value="NZ_BAAAPZ010000005.1"/>
</dbReference>
<evidence type="ECO:0000256" key="4">
    <source>
        <dbReference type="ARBA" id="ARBA00022801"/>
    </source>
</evidence>
<evidence type="ECO:0000256" key="5">
    <source>
        <dbReference type="ARBA" id="ARBA00022825"/>
    </source>
</evidence>
<comment type="caution">
    <text evidence="8">The sequence shown here is derived from an EMBL/GenBank/DDBJ whole genome shotgun (WGS) entry which is preliminary data.</text>
</comment>
<evidence type="ECO:0000256" key="1">
    <source>
        <dbReference type="ARBA" id="ARBA00007039"/>
    </source>
</evidence>
<dbReference type="GO" id="GO:0006508">
    <property type="term" value="P:proteolysis"/>
    <property type="evidence" value="ECO:0007669"/>
    <property type="project" value="UniProtKB-KW"/>
</dbReference>